<organism evidence="1 2">
    <name type="scientific">Baudoinia panamericana (strain UAMH 10762)</name>
    <name type="common">Angels' share fungus</name>
    <name type="synonym">Baudoinia compniacensis (strain UAMH 10762)</name>
    <dbReference type="NCBI Taxonomy" id="717646"/>
    <lineage>
        <taxon>Eukaryota</taxon>
        <taxon>Fungi</taxon>
        <taxon>Dikarya</taxon>
        <taxon>Ascomycota</taxon>
        <taxon>Pezizomycotina</taxon>
        <taxon>Dothideomycetes</taxon>
        <taxon>Dothideomycetidae</taxon>
        <taxon>Mycosphaerellales</taxon>
        <taxon>Teratosphaeriaceae</taxon>
        <taxon>Baudoinia</taxon>
    </lineage>
</organism>
<name>M2N4U4_BAUPA</name>
<dbReference type="EMBL" id="KB445559">
    <property type="protein sequence ID" value="EMC93780.1"/>
    <property type="molecule type" value="Genomic_DNA"/>
</dbReference>
<keyword evidence="2" id="KW-1185">Reference proteome</keyword>
<dbReference type="GeneID" id="19109717"/>
<evidence type="ECO:0000313" key="1">
    <source>
        <dbReference type="EMBL" id="EMC93780.1"/>
    </source>
</evidence>
<gene>
    <name evidence="1" type="ORF">BAUCODRAFT_210402</name>
</gene>
<dbReference type="AlphaFoldDB" id="M2N4U4"/>
<dbReference type="HOGENOM" id="CLU_2072693_0_0_1"/>
<dbReference type="KEGG" id="bcom:BAUCODRAFT_210402"/>
<proteinExistence type="predicted"/>
<protein>
    <submittedName>
        <fullName evidence="1">Uncharacterized protein</fullName>
    </submittedName>
</protein>
<evidence type="ECO:0000313" key="2">
    <source>
        <dbReference type="Proteomes" id="UP000011761"/>
    </source>
</evidence>
<sequence>MSSVMFSPNMLVNNDAVHAGTEHEMVVGKLAKVSDNVHHYYLRQVLQSWLIGQWQWNFMFYGMAPMTLLIDENGVSVATTLGPRQAACLRQQSSSISTSRRLMRLCLRFLPQLEHECR</sequence>
<accession>M2N4U4</accession>
<reference evidence="1 2" key="1">
    <citation type="journal article" date="2012" name="PLoS Pathog.">
        <title>Diverse lifestyles and strategies of plant pathogenesis encoded in the genomes of eighteen Dothideomycetes fungi.</title>
        <authorList>
            <person name="Ohm R.A."/>
            <person name="Feau N."/>
            <person name="Henrissat B."/>
            <person name="Schoch C.L."/>
            <person name="Horwitz B.A."/>
            <person name="Barry K.W."/>
            <person name="Condon B.J."/>
            <person name="Copeland A.C."/>
            <person name="Dhillon B."/>
            <person name="Glaser F."/>
            <person name="Hesse C.N."/>
            <person name="Kosti I."/>
            <person name="LaButti K."/>
            <person name="Lindquist E.A."/>
            <person name="Lucas S."/>
            <person name="Salamov A.A."/>
            <person name="Bradshaw R.E."/>
            <person name="Ciuffetti L."/>
            <person name="Hamelin R.C."/>
            <person name="Kema G.H.J."/>
            <person name="Lawrence C."/>
            <person name="Scott J.A."/>
            <person name="Spatafora J.W."/>
            <person name="Turgeon B.G."/>
            <person name="de Wit P.J.G.M."/>
            <person name="Zhong S."/>
            <person name="Goodwin S.B."/>
            <person name="Grigoriev I.V."/>
        </authorList>
    </citation>
    <scope>NUCLEOTIDE SEQUENCE [LARGE SCALE GENOMIC DNA]</scope>
    <source>
        <strain evidence="1 2">UAMH 10762</strain>
    </source>
</reference>
<dbReference type="RefSeq" id="XP_007678864.1">
    <property type="nucleotide sequence ID" value="XM_007680674.1"/>
</dbReference>
<dbReference type="Proteomes" id="UP000011761">
    <property type="component" value="Unassembled WGS sequence"/>
</dbReference>